<keyword evidence="2" id="KW-1185">Reference proteome</keyword>
<dbReference type="EMBL" id="JBHULK010000007">
    <property type="protein sequence ID" value="MFD2536257.1"/>
    <property type="molecule type" value="Genomic_DNA"/>
</dbReference>
<dbReference type="RefSeq" id="WP_388020354.1">
    <property type="nucleotide sequence ID" value="NZ_JBHUDT010000007.1"/>
</dbReference>
<evidence type="ECO:0000313" key="2">
    <source>
        <dbReference type="Proteomes" id="UP001597441"/>
    </source>
</evidence>
<comment type="caution">
    <text evidence="1">The sequence shown here is derived from an EMBL/GenBank/DDBJ whole genome shotgun (WGS) entry which is preliminary data.</text>
</comment>
<gene>
    <name evidence="1" type="ORF">ACFSQS_14175</name>
</gene>
<name>A0ABW5JWE3_9FLAO</name>
<proteinExistence type="predicted"/>
<dbReference type="Proteomes" id="UP001597441">
    <property type="component" value="Unassembled WGS sequence"/>
</dbReference>
<dbReference type="PROSITE" id="PS51257">
    <property type="entry name" value="PROKAR_LIPOPROTEIN"/>
    <property type="match status" value="1"/>
</dbReference>
<evidence type="ECO:0000313" key="1">
    <source>
        <dbReference type="EMBL" id="MFD2536257.1"/>
    </source>
</evidence>
<sequence>MKLSVFHFFSSIDKSFIAIKLCTLIVFVLLFAGSCIKKGNSATAYKSNFNTTTTSSIDATEYWSKNPQDWQISSHGIECLVSNESRKIQLLTRQLGTQEGNLEMTVRLGFYNNKISSLNNNWAGFNLGSKDRVLNFNNKTEYKQGINIGVCTNGSLFIGAPSPNHKNENIVAALKKGIDLNVLISKETNGYAINFSVLEIEKGEVLGHISKKNITSDKFIGNLELVSNFVTGKPNKVNPTKSVWFKDWEIKGTKVVRLKDK</sequence>
<protein>
    <submittedName>
        <fullName evidence="1">Uncharacterized protein</fullName>
    </submittedName>
</protein>
<organism evidence="1 2">
    <name type="scientific">Gelatiniphilus marinus</name>
    <dbReference type="NCBI Taxonomy" id="1759464"/>
    <lineage>
        <taxon>Bacteria</taxon>
        <taxon>Pseudomonadati</taxon>
        <taxon>Bacteroidota</taxon>
        <taxon>Flavobacteriia</taxon>
        <taxon>Flavobacteriales</taxon>
        <taxon>Flavobacteriaceae</taxon>
        <taxon>Gelatiniphilus</taxon>
    </lineage>
</organism>
<reference evidence="2" key="1">
    <citation type="journal article" date="2019" name="Int. J. Syst. Evol. Microbiol.">
        <title>The Global Catalogue of Microorganisms (GCM) 10K type strain sequencing project: providing services to taxonomists for standard genome sequencing and annotation.</title>
        <authorList>
            <consortium name="The Broad Institute Genomics Platform"/>
            <consortium name="The Broad Institute Genome Sequencing Center for Infectious Disease"/>
            <person name="Wu L."/>
            <person name="Ma J."/>
        </authorList>
    </citation>
    <scope>NUCLEOTIDE SEQUENCE [LARGE SCALE GENOMIC DNA]</scope>
    <source>
        <strain evidence="2">KCTC 42903</strain>
    </source>
</reference>
<accession>A0ABW5JWE3</accession>